<dbReference type="Proteomes" id="UP000215914">
    <property type="component" value="Chromosome 6"/>
</dbReference>
<feature type="compositionally biased region" description="Polar residues" evidence="1">
    <location>
        <begin position="10"/>
        <end position="21"/>
    </location>
</feature>
<dbReference type="EMBL" id="CM007895">
    <property type="protein sequence ID" value="OTG22703.1"/>
    <property type="molecule type" value="Genomic_DNA"/>
</dbReference>
<keyword evidence="4" id="KW-1185">Reference proteome</keyword>
<evidence type="ECO:0000256" key="1">
    <source>
        <dbReference type="SAM" id="MobiDB-lite"/>
    </source>
</evidence>
<evidence type="ECO:0000313" key="4">
    <source>
        <dbReference type="Proteomes" id="UP000215914"/>
    </source>
</evidence>
<dbReference type="AlphaFoldDB" id="A0A251UI21"/>
<sequence>MPLLEKPLQQRRQSTPNQSIGRRSVDRVPSTERRWCVTQPPVRASFLAAIRCLEVVHGGASGFGVPVSILRFGKL</sequence>
<gene>
    <name evidence="3" type="ORF">HannXRQ_Chr06g0174401</name>
    <name evidence="2" type="ORF">HanXRQr2_Chr06g0253371</name>
</gene>
<dbReference type="EMBL" id="MNCJ02000321">
    <property type="protein sequence ID" value="KAF5801893.1"/>
    <property type="molecule type" value="Genomic_DNA"/>
</dbReference>
<proteinExistence type="predicted"/>
<dbReference type="InParanoid" id="A0A251UI21"/>
<reference evidence="2 4" key="1">
    <citation type="journal article" date="2017" name="Nature">
        <title>The sunflower genome provides insights into oil metabolism, flowering and Asterid evolution.</title>
        <authorList>
            <person name="Badouin H."/>
            <person name="Gouzy J."/>
            <person name="Grassa C.J."/>
            <person name="Murat F."/>
            <person name="Staton S.E."/>
            <person name="Cottret L."/>
            <person name="Lelandais-Briere C."/>
            <person name="Owens G.L."/>
            <person name="Carrere S."/>
            <person name="Mayjonade B."/>
            <person name="Legrand L."/>
            <person name="Gill N."/>
            <person name="Kane N.C."/>
            <person name="Bowers J.E."/>
            <person name="Hubner S."/>
            <person name="Bellec A."/>
            <person name="Berard A."/>
            <person name="Berges H."/>
            <person name="Blanchet N."/>
            <person name="Boniface M.C."/>
            <person name="Brunel D."/>
            <person name="Catrice O."/>
            <person name="Chaidir N."/>
            <person name="Claudel C."/>
            <person name="Donnadieu C."/>
            <person name="Faraut T."/>
            <person name="Fievet G."/>
            <person name="Helmstetter N."/>
            <person name="King M."/>
            <person name="Knapp S.J."/>
            <person name="Lai Z."/>
            <person name="Le Paslier M.C."/>
            <person name="Lippi Y."/>
            <person name="Lorenzon L."/>
            <person name="Mandel J.R."/>
            <person name="Marage G."/>
            <person name="Marchand G."/>
            <person name="Marquand E."/>
            <person name="Bret-Mestries E."/>
            <person name="Morien E."/>
            <person name="Nambeesan S."/>
            <person name="Nguyen T."/>
            <person name="Pegot-Espagnet P."/>
            <person name="Pouilly N."/>
            <person name="Raftis F."/>
            <person name="Sallet E."/>
            <person name="Schiex T."/>
            <person name="Thomas J."/>
            <person name="Vandecasteele C."/>
            <person name="Vares D."/>
            <person name="Vear F."/>
            <person name="Vautrin S."/>
            <person name="Crespi M."/>
            <person name="Mangin B."/>
            <person name="Burke J.M."/>
            <person name="Salse J."/>
            <person name="Munos S."/>
            <person name="Vincourt P."/>
            <person name="Rieseberg L.H."/>
            <person name="Langlade N.B."/>
        </authorList>
    </citation>
    <scope>NUCLEOTIDE SEQUENCE [LARGE SCALE GENOMIC DNA]</scope>
    <source>
        <strain evidence="4">cv. SF193</strain>
        <tissue evidence="2">Leaves</tissue>
    </source>
</reference>
<feature type="region of interest" description="Disordered" evidence="1">
    <location>
        <begin position="1"/>
        <end position="26"/>
    </location>
</feature>
<reference evidence="3" key="2">
    <citation type="submission" date="2017-02" db="EMBL/GenBank/DDBJ databases">
        <title>Sunflower complete genome.</title>
        <authorList>
            <person name="Langlade N."/>
            <person name="Munos S."/>
        </authorList>
    </citation>
    <scope>NUCLEOTIDE SEQUENCE [LARGE SCALE GENOMIC DNA]</scope>
    <source>
        <tissue evidence="3">Leaves</tissue>
    </source>
</reference>
<name>A0A251UI21_HELAN</name>
<dbReference type="Gramene" id="mRNA:HanXRQr2_Chr06g0253371">
    <property type="protein sequence ID" value="mRNA:HanXRQr2_Chr06g0253371"/>
    <property type="gene ID" value="HanXRQr2_Chr06g0253371"/>
</dbReference>
<protein>
    <submittedName>
        <fullName evidence="3">Uncharacterized protein</fullName>
    </submittedName>
</protein>
<evidence type="ECO:0000313" key="2">
    <source>
        <dbReference type="EMBL" id="KAF5801893.1"/>
    </source>
</evidence>
<accession>A0A251UI21</accession>
<organism evidence="3 4">
    <name type="scientific">Helianthus annuus</name>
    <name type="common">Common sunflower</name>
    <dbReference type="NCBI Taxonomy" id="4232"/>
    <lineage>
        <taxon>Eukaryota</taxon>
        <taxon>Viridiplantae</taxon>
        <taxon>Streptophyta</taxon>
        <taxon>Embryophyta</taxon>
        <taxon>Tracheophyta</taxon>
        <taxon>Spermatophyta</taxon>
        <taxon>Magnoliopsida</taxon>
        <taxon>eudicotyledons</taxon>
        <taxon>Gunneridae</taxon>
        <taxon>Pentapetalae</taxon>
        <taxon>asterids</taxon>
        <taxon>campanulids</taxon>
        <taxon>Asterales</taxon>
        <taxon>Asteraceae</taxon>
        <taxon>Asteroideae</taxon>
        <taxon>Heliantheae alliance</taxon>
        <taxon>Heliantheae</taxon>
        <taxon>Helianthus</taxon>
    </lineage>
</organism>
<reference evidence="2" key="3">
    <citation type="submission" date="2020-06" db="EMBL/GenBank/DDBJ databases">
        <title>Helianthus annuus Genome sequencing and assembly Release 2.</title>
        <authorList>
            <person name="Gouzy J."/>
            <person name="Langlade N."/>
            <person name="Munos S."/>
        </authorList>
    </citation>
    <scope>NUCLEOTIDE SEQUENCE</scope>
    <source>
        <tissue evidence="2">Leaves</tissue>
    </source>
</reference>
<evidence type="ECO:0000313" key="3">
    <source>
        <dbReference type="EMBL" id="OTG22703.1"/>
    </source>
</evidence>